<dbReference type="Proteomes" id="UP000250321">
    <property type="component" value="Unassembled WGS sequence"/>
</dbReference>
<evidence type="ECO:0000256" key="2">
    <source>
        <dbReference type="SAM" id="Phobius"/>
    </source>
</evidence>
<dbReference type="EMBL" id="PJQY01001622">
    <property type="protein sequence ID" value="PQQ01014.1"/>
    <property type="molecule type" value="Genomic_DNA"/>
</dbReference>
<dbReference type="AlphaFoldDB" id="A0A314YAH0"/>
<keyword evidence="4" id="KW-1185">Reference proteome</keyword>
<sequence>MKVEYAWKLVIVCGFIIASVTYVCSFWDKHKRKNKQSKRAIKDGGMVIMAGVGAVLATAATAASGDVPHGGGSNCGGGGSQGGGCGGGGCGGE</sequence>
<name>A0A314YAH0_PRUYE</name>
<comment type="caution">
    <text evidence="3">The sequence shown here is derived from an EMBL/GenBank/DDBJ whole genome shotgun (WGS) entry which is preliminary data.</text>
</comment>
<evidence type="ECO:0000256" key="1">
    <source>
        <dbReference type="SAM" id="MobiDB-lite"/>
    </source>
</evidence>
<evidence type="ECO:0000313" key="3">
    <source>
        <dbReference type="EMBL" id="PQQ01014.1"/>
    </source>
</evidence>
<feature type="region of interest" description="Disordered" evidence="1">
    <location>
        <begin position="72"/>
        <end position="93"/>
    </location>
</feature>
<organism evidence="3 4">
    <name type="scientific">Prunus yedoensis var. nudiflora</name>
    <dbReference type="NCBI Taxonomy" id="2094558"/>
    <lineage>
        <taxon>Eukaryota</taxon>
        <taxon>Viridiplantae</taxon>
        <taxon>Streptophyta</taxon>
        <taxon>Embryophyta</taxon>
        <taxon>Tracheophyta</taxon>
        <taxon>Spermatophyta</taxon>
        <taxon>Magnoliopsida</taxon>
        <taxon>eudicotyledons</taxon>
        <taxon>Gunneridae</taxon>
        <taxon>Pentapetalae</taxon>
        <taxon>rosids</taxon>
        <taxon>fabids</taxon>
        <taxon>Rosales</taxon>
        <taxon>Rosaceae</taxon>
        <taxon>Amygdaloideae</taxon>
        <taxon>Amygdaleae</taxon>
        <taxon>Prunus</taxon>
    </lineage>
</organism>
<reference evidence="3 4" key="1">
    <citation type="submission" date="2018-02" db="EMBL/GenBank/DDBJ databases">
        <title>Draft genome of wild Prunus yedoensis var. nudiflora.</title>
        <authorList>
            <person name="Baek S."/>
            <person name="Kim J.-H."/>
            <person name="Choi K."/>
            <person name="Kim G.-B."/>
            <person name="Cho A."/>
            <person name="Jang H."/>
            <person name="Shin C.-H."/>
            <person name="Yu H.-J."/>
            <person name="Mun J.-H."/>
        </authorList>
    </citation>
    <scope>NUCLEOTIDE SEQUENCE [LARGE SCALE GENOMIC DNA]</scope>
    <source>
        <strain evidence="4">cv. Jeju island</strain>
        <tissue evidence="3">Leaf</tissue>
    </source>
</reference>
<proteinExistence type="predicted"/>
<gene>
    <name evidence="3" type="ORF">Pyn_33410</name>
</gene>
<feature type="transmembrane region" description="Helical" evidence="2">
    <location>
        <begin position="45"/>
        <end position="63"/>
    </location>
</feature>
<feature type="transmembrane region" description="Helical" evidence="2">
    <location>
        <begin position="6"/>
        <end position="24"/>
    </location>
</feature>
<keyword evidence="2" id="KW-1133">Transmembrane helix</keyword>
<accession>A0A314YAH0</accession>
<keyword evidence="2" id="KW-0472">Membrane</keyword>
<protein>
    <submittedName>
        <fullName evidence="3">Uncharacterized protein</fullName>
    </submittedName>
</protein>
<evidence type="ECO:0000313" key="4">
    <source>
        <dbReference type="Proteomes" id="UP000250321"/>
    </source>
</evidence>
<keyword evidence="2" id="KW-0812">Transmembrane</keyword>